<dbReference type="EMBL" id="JAACXV010000295">
    <property type="protein sequence ID" value="KAF7280469.1"/>
    <property type="molecule type" value="Genomic_DNA"/>
</dbReference>
<comment type="caution">
    <text evidence="2">The sequence shown here is derived from an EMBL/GenBank/DDBJ whole genome shotgun (WGS) entry which is preliminary data.</text>
</comment>
<accession>A0A834MJA1</accession>
<proteinExistence type="predicted"/>
<name>A0A834MJA1_RHYFE</name>
<dbReference type="OrthoDB" id="6811095at2759"/>
<organism evidence="2 3">
    <name type="scientific">Rhynchophorus ferrugineus</name>
    <name type="common">Red palm weevil</name>
    <name type="synonym">Curculio ferrugineus</name>
    <dbReference type="NCBI Taxonomy" id="354439"/>
    <lineage>
        <taxon>Eukaryota</taxon>
        <taxon>Metazoa</taxon>
        <taxon>Ecdysozoa</taxon>
        <taxon>Arthropoda</taxon>
        <taxon>Hexapoda</taxon>
        <taxon>Insecta</taxon>
        <taxon>Pterygota</taxon>
        <taxon>Neoptera</taxon>
        <taxon>Endopterygota</taxon>
        <taxon>Coleoptera</taxon>
        <taxon>Polyphaga</taxon>
        <taxon>Cucujiformia</taxon>
        <taxon>Curculionidae</taxon>
        <taxon>Dryophthorinae</taxon>
        <taxon>Rhynchophorus</taxon>
    </lineage>
</organism>
<reference evidence="2" key="1">
    <citation type="submission" date="2020-08" db="EMBL/GenBank/DDBJ databases">
        <title>Genome sequencing and assembly of the red palm weevil Rhynchophorus ferrugineus.</title>
        <authorList>
            <person name="Dias G.B."/>
            <person name="Bergman C.M."/>
            <person name="Manee M."/>
        </authorList>
    </citation>
    <scope>NUCLEOTIDE SEQUENCE</scope>
    <source>
        <strain evidence="2">AA-2017</strain>
        <tissue evidence="2">Whole larva</tissue>
    </source>
</reference>
<feature type="chain" id="PRO_5032540244" description="Protein TsetseEP domain-containing protein" evidence="1">
    <location>
        <begin position="17"/>
        <end position="228"/>
    </location>
</feature>
<dbReference type="AlphaFoldDB" id="A0A834MJA1"/>
<gene>
    <name evidence="2" type="ORF">GWI33_005864</name>
</gene>
<evidence type="ECO:0000313" key="2">
    <source>
        <dbReference type="EMBL" id="KAF7280469.1"/>
    </source>
</evidence>
<evidence type="ECO:0000313" key="3">
    <source>
        <dbReference type="Proteomes" id="UP000625711"/>
    </source>
</evidence>
<feature type="signal peptide" evidence="1">
    <location>
        <begin position="1"/>
        <end position="16"/>
    </location>
</feature>
<keyword evidence="1" id="KW-0732">Signal</keyword>
<keyword evidence="3" id="KW-1185">Reference proteome</keyword>
<sequence>MFFRAILLICVGFSIASPVGTHLDELKELMSRIDTHIRSETNNAAFVLRSLNVALSYYANDAHRTYINDLTEAAQPYWTFIAVAEREAAERGQNIDFCVERGHNEIYALNNTYANAAYENVYAELAIGQKLIDNTYGPARDEPNDKLQEMHARVNVCNNEACAVQLQDELNREYSDISASIAASLDKTEHYVYVEFHENIEEHIFNPARYTEDMNRIIGDVEHCISQN</sequence>
<protein>
    <recommendedName>
        <fullName evidence="4">Protein TsetseEP domain-containing protein</fullName>
    </recommendedName>
</protein>
<evidence type="ECO:0008006" key="4">
    <source>
        <dbReference type="Google" id="ProtNLM"/>
    </source>
</evidence>
<evidence type="ECO:0000256" key="1">
    <source>
        <dbReference type="SAM" id="SignalP"/>
    </source>
</evidence>
<dbReference type="Proteomes" id="UP000625711">
    <property type="component" value="Unassembled WGS sequence"/>
</dbReference>